<dbReference type="Pfam" id="PF03659">
    <property type="entry name" value="Glyco_hydro_71"/>
    <property type="match status" value="2"/>
</dbReference>
<evidence type="ECO:0000313" key="1">
    <source>
        <dbReference type="EMBL" id="KAK7737148.1"/>
    </source>
</evidence>
<accession>A0ABR1PID3</accession>
<reference evidence="1 2" key="1">
    <citation type="submission" date="2024-02" db="EMBL/GenBank/DDBJ databases">
        <title>De novo assembly and annotation of 12 fungi associated with fruit tree decline syndrome in Ontario, Canada.</title>
        <authorList>
            <person name="Sulman M."/>
            <person name="Ellouze W."/>
            <person name="Ilyukhin E."/>
        </authorList>
    </citation>
    <scope>NUCLEOTIDE SEQUENCE [LARGE SCALE GENOMIC DNA]</scope>
    <source>
        <strain evidence="1 2">M169</strain>
    </source>
</reference>
<dbReference type="Proteomes" id="UP001430848">
    <property type="component" value="Unassembled WGS sequence"/>
</dbReference>
<dbReference type="EMBL" id="JAKNSF020000008">
    <property type="protein sequence ID" value="KAK7737148.1"/>
    <property type="molecule type" value="Genomic_DNA"/>
</dbReference>
<protein>
    <submittedName>
        <fullName evidence="1">Glucan endo-1,3-alpha-glucosidase agn1</fullName>
    </submittedName>
</protein>
<proteinExistence type="predicted"/>
<sequence>MQSWANASGLVDNTALFTSSDWEREFSLAQEALIDAFVLNIAWNGTSNERQIPLAFQVANSVGFKLFFSFDYDGNGPWPKEDVLALMTNYQTNGAYYTENSQPLVSTFEGGSNATDWIDIKAETDCYLIPDWSSLGAQDAWDAADNVADGLFSWDAWPSGVRPMDGSVDETYLRVVDKSKYMMAVSPWFYTNLPGYNKNWVWNSPAMETGALYDYVSTMPHEGWRNVLPTFISMYKNGTSDVTQESITAYYTPERGSNCSTANTTLNTVSHSQTQYSIDLLGGIKIYYDAALASAANITVKVGEVDVQATWDAARSPADGGPGVYHGSYAVPTLPAEDESSTVVVSLTRDDTVIAQIQGMSIGGCSETGMQNFNAWVGTENVVRSADSLASPTASASGLGAMLSIVLFVTALQLA</sequence>
<dbReference type="InterPro" id="IPR005197">
    <property type="entry name" value="Glyco_hydro_71"/>
</dbReference>
<organism evidence="1 2">
    <name type="scientific">Diaporthe eres</name>
    <name type="common">Phomopsis oblonga</name>
    <dbReference type="NCBI Taxonomy" id="83184"/>
    <lineage>
        <taxon>Eukaryota</taxon>
        <taxon>Fungi</taxon>
        <taxon>Dikarya</taxon>
        <taxon>Ascomycota</taxon>
        <taxon>Pezizomycotina</taxon>
        <taxon>Sordariomycetes</taxon>
        <taxon>Sordariomycetidae</taxon>
        <taxon>Diaporthales</taxon>
        <taxon>Diaporthaceae</taxon>
        <taxon>Diaporthe</taxon>
        <taxon>Diaporthe eres species complex</taxon>
    </lineage>
</organism>
<comment type="caution">
    <text evidence="1">The sequence shown here is derived from an EMBL/GenBank/DDBJ whole genome shotgun (WGS) entry which is preliminary data.</text>
</comment>
<name>A0ABR1PID3_DIAER</name>
<evidence type="ECO:0000313" key="2">
    <source>
        <dbReference type="Proteomes" id="UP001430848"/>
    </source>
</evidence>
<dbReference type="CDD" id="cd11577">
    <property type="entry name" value="GH71"/>
    <property type="match status" value="1"/>
</dbReference>
<dbReference type="Gene3D" id="3.20.20.80">
    <property type="entry name" value="Glycosidases"/>
    <property type="match status" value="1"/>
</dbReference>
<keyword evidence="2" id="KW-1185">Reference proteome</keyword>
<gene>
    <name evidence="1" type="primary">agn1_1</name>
    <name evidence="1" type="ORF">SLS63_002939</name>
</gene>